<dbReference type="NCBIfam" id="TIGR00030">
    <property type="entry name" value="S21p"/>
    <property type="match status" value="1"/>
</dbReference>
<dbReference type="GO" id="GO:0003735">
    <property type="term" value="F:structural constituent of ribosome"/>
    <property type="evidence" value="ECO:0007669"/>
    <property type="project" value="InterPro"/>
</dbReference>
<dbReference type="InterPro" id="IPR001911">
    <property type="entry name" value="Ribosomal_bS21"/>
</dbReference>
<sequence length="76" mass="9457">MVVIFKKKGETKDAIFRKFSRMFMDENIVDELRKKRYYKKPSLRLKDEAKERIRLRARRRRFALSTKKERSAMHHR</sequence>
<dbReference type="AlphaFoldDB" id="A0A2M7BRI3"/>
<reference evidence="6" key="1">
    <citation type="submission" date="2017-09" db="EMBL/GenBank/DDBJ databases">
        <title>Depth-based differentiation of microbial function through sediment-hosted aquifers and enrichment of novel symbionts in the deep terrestrial subsurface.</title>
        <authorList>
            <person name="Probst A.J."/>
            <person name="Ladd B."/>
            <person name="Jarett J.K."/>
            <person name="Geller-Mcgrath D.E."/>
            <person name="Sieber C.M.K."/>
            <person name="Emerson J.B."/>
            <person name="Anantharaman K."/>
            <person name="Thomas B.C."/>
            <person name="Malmstrom R."/>
            <person name="Stieglmeier M."/>
            <person name="Klingl A."/>
            <person name="Woyke T."/>
            <person name="Ryan C.M."/>
            <person name="Banfield J.F."/>
        </authorList>
    </citation>
    <scope>NUCLEOTIDE SEQUENCE [LARGE SCALE GENOMIC DNA]</scope>
</reference>
<accession>A0A2M7BRI3</accession>
<dbReference type="Pfam" id="PF01165">
    <property type="entry name" value="Ribosomal_S21"/>
    <property type="match status" value="1"/>
</dbReference>
<evidence type="ECO:0000313" key="6">
    <source>
        <dbReference type="Proteomes" id="UP000230119"/>
    </source>
</evidence>
<evidence type="ECO:0000256" key="1">
    <source>
        <dbReference type="ARBA" id="ARBA00006640"/>
    </source>
</evidence>
<evidence type="ECO:0000256" key="4">
    <source>
        <dbReference type="ARBA" id="ARBA00035135"/>
    </source>
</evidence>
<evidence type="ECO:0000313" key="5">
    <source>
        <dbReference type="EMBL" id="PIV08100.1"/>
    </source>
</evidence>
<dbReference type="GO" id="GO:0005840">
    <property type="term" value="C:ribosome"/>
    <property type="evidence" value="ECO:0007669"/>
    <property type="project" value="UniProtKB-KW"/>
</dbReference>
<dbReference type="Gene3D" id="1.20.5.1150">
    <property type="entry name" value="Ribosomal protein S8"/>
    <property type="match status" value="1"/>
</dbReference>
<keyword evidence="3" id="KW-0687">Ribonucleoprotein</keyword>
<comment type="caution">
    <text evidence="5">The sequence shown here is derived from an EMBL/GenBank/DDBJ whole genome shotgun (WGS) entry which is preliminary data.</text>
</comment>
<keyword evidence="2 5" id="KW-0689">Ribosomal protein</keyword>
<dbReference type="Proteomes" id="UP000230119">
    <property type="component" value="Unassembled WGS sequence"/>
</dbReference>
<comment type="similarity">
    <text evidence="1">Belongs to the bacterial ribosomal protein bS21 family.</text>
</comment>
<dbReference type="EMBL" id="PEVA01000186">
    <property type="protein sequence ID" value="PIV08100.1"/>
    <property type="molecule type" value="Genomic_DNA"/>
</dbReference>
<proteinExistence type="inferred from homology"/>
<dbReference type="GO" id="GO:1990904">
    <property type="term" value="C:ribonucleoprotein complex"/>
    <property type="evidence" value="ECO:0007669"/>
    <property type="project" value="UniProtKB-KW"/>
</dbReference>
<organism evidence="5 6">
    <name type="scientific">Candidatus Roizmanbacteria bacterium CG03_land_8_20_14_0_80_39_12</name>
    <dbReference type="NCBI Taxonomy" id="1974847"/>
    <lineage>
        <taxon>Bacteria</taxon>
        <taxon>Candidatus Roizmaniibacteriota</taxon>
    </lineage>
</organism>
<gene>
    <name evidence="5" type="primary">rpsU</name>
    <name evidence="5" type="ORF">COS52_04440</name>
</gene>
<name>A0A2M7BRI3_9BACT</name>
<evidence type="ECO:0000256" key="3">
    <source>
        <dbReference type="ARBA" id="ARBA00023274"/>
    </source>
</evidence>
<dbReference type="GO" id="GO:0006412">
    <property type="term" value="P:translation"/>
    <property type="evidence" value="ECO:0007669"/>
    <property type="project" value="InterPro"/>
</dbReference>
<protein>
    <recommendedName>
        <fullName evidence="4">Small ribosomal subunit protein bS21</fullName>
    </recommendedName>
</protein>
<dbReference type="InterPro" id="IPR038380">
    <property type="entry name" value="Ribosomal_bS21_sf"/>
</dbReference>
<evidence type="ECO:0000256" key="2">
    <source>
        <dbReference type="ARBA" id="ARBA00022980"/>
    </source>
</evidence>